<protein>
    <submittedName>
        <fullName evidence="1">Uncharacterized protein</fullName>
    </submittedName>
</protein>
<evidence type="ECO:0000313" key="1">
    <source>
        <dbReference type="EMBL" id="JAE36995.1"/>
    </source>
</evidence>
<reference evidence="1" key="2">
    <citation type="journal article" date="2015" name="Data Brief">
        <title>Shoot transcriptome of the giant reed, Arundo donax.</title>
        <authorList>
            <person name="Barrero R.A."/>
            <person name="Guerrero F.D."/>
            <person name="Moolhuijzen P."/>
            <person name="Goolsby J.A."/>
            <person name="Tidwell J."/>
            <person name="Bellgard S.E."/>
            <person name="Bellgard M.I."/>
        </authorList>
    </citation>
    <scope>NUCLEOTIDE SEQUENCE</scope>
    <source>
        <tissue evidence="1">Shoot tissue taken approximately 20 cm above the soil surface</tissue>
    </source>
</reference>
<accession>A0A0A9HII8</accession>
<proteinExistence type="predicted"/>
<sequence>MLTCNHLSRLPFGRNSKTRALKSCPL</sequence>
<name>A0A0A9HII8_ARUDO</name>
<dbReference type="AlphaFoldDB" id="A0A0A9HII8"/>
<reference evidence="1" key="1">
    <citation type="submission" date="2014-09" db="EMBL/GenBank/DDBJ databases">
        <authorList>
            <person name="Magalhaes I.L.F."/>
            <person name="Oliveira U."/>
            <person name="Santos F.R."/>
            <person name="Vidigal T.H.D.A."/>
            <person name="Brescovit A.D."/>
            <person name="Santos A.J."/>
        </authorList>
    </citation>
    <scope>NUCLEOTIDE SEQUENCE</scope>
    <source>
        <tissue evidence="1">Shoot tissue taken approximately 20 cm above the soil surface</tissue>
    </source>
</reference>
<organism evidence="1">
    <name type="scientific">Arundo donax</name>
    <name type="common">Giant reed</name>
    <name type="synonym">Donax arundinaceus</name>
    <dbReference type="NCBI Taxonomy" id="35708"/>
    <lineage>
        <taxon>Eukaryota</taxon>
        <taxon>Viridiplantae</taxon>
        <taxon>Streptophyta</taxon>
        <taxon>Embryophyta</taxon>
        <taxon>Tracheophyta</taxon>
        <taxon>Spermatophyta</taxon>
        <taxon>Magnoliopsida</taxon>
        <taxon>Liliopsida</taxon>
        <taxon>Poales</taxon>
        <taxon>Poaceae</taxon>
        <taxon>PACMAD clade</taxon>
        <taxon>Arundinoideae</taxon>
        <taxon>Arundineae</taxon>
        <taxon>Arundo</taxon>
    </lineage>
</organism>
<dbReference type="EMBL" id="GBRH01160901">
    <property type="protein sequence ID" value="JAE36995.1"/>
    <property type="molecule type" value="Transcribed_RNA"/>
</dbReference>